<sequence length="303" mass="33089">MNSEIFILARAWLLNRIATAGWSITAGLRATLGVWICERALGEDWSSAFGNVVRLLSERISDLTEDEKLLAAGSEAWLLFQLALTTKNMGLPKLSRMGHQMATELNAIRRLPLEYQGDAALLNQLGHKVSGHRETVGQASDLFPTSLIGAQLPVLRVATARICGATAFGGRRLSRPSVDCEATLVGVTLNRLRAYDLATAAMMMRALGYCRLAKSKWIIDAASYLAAQQKPDGSFGYFAAELAKASSTTSNPAIHLNDRTMDDNLYLPITISCVWTLAELLNPGFYLYYPEPSCEISNRGSTL</sequence>
<dbReference type="SUPFAM" id="SSF48239">
    <property type="entry name" value="Terpenoid cyclases/Protein prenyltransferases"/>
    <property type="match status" value="1"/>
</dbReference>
<accession>A0ABZ0VVA1</accession>
<proteinExistence type="predicted"/>
<protein>
    <submittedName>
        <fullName evidence="1">Uncharacterized protein</fullName>
    </submittedName>
</protein>
<dbReference type="Proteomes" id="UP001322481">
    <property type="component" value="Chromosome"/>
</dbReference>
<dbReference type="InterPro" id="IPR008930">
    <property type="entry name" value="Terpenoid_cyclase/PrenylTrfase"/>
</dbReference>
<evidence type="ECO:0000313" key="1">
    <source>
        <dbReference type="EMBL" id="WQC01124.1"/>
    </source>
</evidence>
<name>A0ABZ0VVA1_9HYPH</name>
<keyword evidence="2" id="KW-1185">Reference proteome</keyword>
<dbReference type="EMBL" id="CP139858">
    <property type="protein sequence ID" value="WQC01124.1"/>
    <property type="molecule type" value="Genomic_DNA"/>
</dbReference>
<gene>
    <name evidence="1" type="ORF">U0R22_005338</name>
</gene>
<evidence type="ECO:0000313" key="2">
    <source>
        <dbReference type="Proteomes" id="UP001322481"/>
    </source>
</evidence>
<dbReference type="RefSeq" id="WP_322416028.1">
    <property type="nucleotide sequence ID" value="NZ_CP139858.1"/>
</dbReference>
<reference evidence="1 2" key="1">
    <citation type="submission" date="2023-11" db="EMBL/GenBank/DDBJ databases">
        <authorList>
            <person name="Panchal A.K."/>
            <person name="Meaney J.S."/>
            <person name="Karas B.J."/>
            <person name="diCenzo G.C."/>
        </authorList>
    </citation>
    <scope>NUCLEOTIDE SEQUENCE [LARGE SCALE GENOMIC DNA]</scope>
    <source>
        <strain evidence="1 2">NZP2235</strain>
    </source>
</reference>
<organism evidence="1 2">
    <name type="scientific">Mesorhizobium huakuii</name>
    <dbReference type="NCBI Taxonomy" id="28104"/>
    <lineage>
        <taxon>Bacteria</taxon>
        <taxon>Pseudomonadati</taxon>
        <taxon>Pseudomonadota</taxon>
        <taxon>Alphaproteobacteria</taxon>
        <taxon>Hyphomicrobiales</taxon>
        <taxon>Phyllobacteriaceae</taxon>
        <taxon>Mesorhizobium</taxon>
    </lineage>
</organism>